<organism evidence="1 2">
    <name type="scientific">Paenibacillus chibensis</name>
    <dbReference type="NCBI Taxonomy" id="59846"/>
    <lineage>
        <taxon>Bacteria</taxon>
        <taxon>Bacillati</taxon>
        <taxon>Bacillota</taxon>
        <taxon>Bacilli</taxon>
        <taxon>Bacillales</taxon>
        <taxon>Paenibacillaceae</taxon>
        <taxon>Paenibacillus</taxon>
    </lineage>
</organism>
<proteinExistence type="predicted"/>
<keyword evidence="2" id="KW-1185">Reference proteome</keyword>
<dbReference type="Pfam" id="PF02348">
    <property type="entry name" value="CTP_transf_3"/>
    <property type="match status" value="1"/>
</dbReference>
<dbReference type="Proteomes" id="UP001343257">
    <property type="component" value="Unassembled WGS sequence"/>
</dbReference>
<dbReference type="Gene3D" id="3.90.550.10">
    <property type="entry name" value="Spore Coat Polysaccharide Biosynthesis Protein SpsA, Chain A"/>
    <property type="match status" value="1"/>
</dbReference>
<evidence type="ECO:0000313" key="2">
    <source>
        <dbReference type="Proteomes" id="UP001343257"/>
    </source>
</evidence>
<reference evidence="1 2" key="1">
    <citation type="submission" date="2023-03" db="EMBL/GenBank/DDBJ databases">
        <title>Bacillus Genome Sequencing.</title>
        <authorList>
            <person name="Dunlap C."/>
        </authorList>
    </citation>
    <scope>NUCLEOTIDE SEQUENCE [LARGE SCALE GENOMIC DNA]</scope>
    <source>
        <strain evidence="1 2">NRS-52</strain>
    </source>
</reference>
<dbReference type="RefSeq" id="WP_328278703.1">
    <property type="nucleotide sequence ID" value="NZ_JARTLD010000034.1"/>
</dbReference>
<gene>
    <name evidence="1" type="ORF">P9847_14085</name>
</gene>
<dbReference type="CDD" id="cd02518">
    <property type="entry name" value="GT2_SpsF"/>
    <property type="match status" value="1"/>
</dbReference>
<dbReference type="PANTHER" id="PTHR42866:SF1">
    <property type="entry name" value="SPORE COAT POLYSACCHARIDE BIOSYNTHESIS PROTEIN SPSF"/>
    <property type="match status" value="1"/>
</dbReference>
<dbReference type="SUPFAM" id="SSF53448">
    <property type="entry name" value="Nucleotide-diphospho-sugar transferases"/>
    <property type="match status" value="1"/>
</dbReference>
<dbReference type="InterPro" id="IPR003329">
    <property type="entry name" value="Cytidylyl_trans"/>
</dbReference>
<sequence>MKIVAIVQARMGSTRLPGKVLKRLGDRSVLGQVITRLKEVPSIDEIVIATTVNSDDDVLIEEAEKYGVYTFRGSKENVLSRYYYAALERSADTVVRVTSDCPLIDPSITENTIQLFKKSAVDYVSNKMITTFPRGLDTEVFKFEALKDAFEHAYNDIHTEHVTPYIYLHPQQFSLLDYTWPIDYSKYRWTLDTAEDYELITQIYNELDRADGAFSWLEGIELMESRPEMVLINQHIHQKELGE</sequence>
<evidence type="ECO:0000313" key="1">
    <source>
        <dbReference type="EMBL" id="MED5018434.1"/>
    </source>
</evidence>
<dbReference type="PANTHER" id="PTHR42866">
    <property type="entry name" value="3-DEOXY-MANNO-OCTULOSONATE CYTIDYLYLTRANSFERASE"/>
    <property type="match status" value="1"/>
</dbReference>
<dbReference type="EMBL" id="JARTLD010000034">
    <property type="protein sequence ID" value="MED5018434.1"/>
    <property type="molecule type" value="Genomic_DNA"/>
</dbReference>
<dbReference type="InterPro" id="IPR029044">
    <property type="entry name" value="Nucleotide-diphossugar_trans"/>
</dbReference>
<name>A0ABU6PU66_9BACL</name>
<comment type="caution">
    <text evidence="1">The sequence shown here is derived from an EMBL/GenBank/DDBJ whole genome shotgun (WGS) entry which is preliminary data.</text>
</comment>
<protein>
    <submittedName>
        <fullName evidence="1">Glycosyltransferase family protein</fullName>
    </submittedName>
</protein>
<accession>A0ABU6PU66</accession>